<evidence type="ECO:0000313" key="9">
    <source>
        <dbReference type="EMBL" id="CAB4367837.1"/>
    </source>
</evidence>
<keyword evidence="2" id="KW-0808">Transferase</keyword>
<dbReference type="Gene3D" id="3.30.70.890">
    <property type="entry name" value="GHMP kinase, C-terminal domain"/>
    <property type="match status" value="1"/>
</dbReference>
<dbReference type="InterPro" id="IPR006204">
    <property type="entry name" value="GHMP_kinase_N_dom"/>
</dbReference>
<dbReference type="InterPro" id="IPR006206">
    <property type="entry name" value="Mevalonate/galactokinase"/>
</dbReference>
<dbReference type="InterPro" id="IPR019741">
    <property type="entry name" value="Galactokinase_CS"/>
</dbReference>
<dbReference type="AlphaFoldDB" id="A0A6J6AG67"/>
<dbReference type="PROSITE" id="PS00106">
    <property type="entry name" value="GALACTOKINASE"/>
    <property type="match status" value="1"/>
</dbReference>
<dbReference type="PIRSF" id="PIRSF000530">
    <property type="entry name" value="Galactokinase"/>
    <property type="match status" value="1"/>
</dbReference>
<dbReference type="GO" id="GO:0004335">
    <property type="term" value="F:galactokinase activity"/>
    <property type="evidence" value="ECO:0007669"/>
    <property type="project" value="InterPro"/>
</dbReference>
<dbReference type="PRINTS" id="PR00473">
    <property type="entry name" value="GALCTOKINASE"/>
</dbReference>
<gene>
    <name evidence="9" type="ORF">UFOPK4179_00627</name>
</gene>
<proteinExistence type="inferred from homology"/>
<feature type="domain" description="Galactokinase N-terminal" evidence="8">
    <location>
        <begin position="3"/>
        <end position="34"/>
    </location>
</feature>
<evidence type="ECO:0000256" key="5">
    <source>
        <dbReference type="ARBA" id="ARBA00022840"/>
    </source>
</evidence>
<evidence type="ECO:0000256" key="2">
    <source>
        <dbReference type="ARBA" id="ARBA00022679"/>
    </source>
</evidence>
<organism evidence="9">
    <name type="scientific">freshwater metagenome</name>
    <dbReference type="NCBI Taxonomy" id="449393"/>
    <lineage>
        <taxon>unclassified sequences</taxon>
        <taxon>metagenomes</taxon>
        <taxon>ecological metagenomes</taxon>
    </lineage>
</organism>
<sequence length="328" mass="34425">MKVRAPGRVNLIGEHTDYTGGLVFPMAIDRWTTIEFEESDSGIFLESANEEELVSLDATQTFDVGMSPQWGRYVAAVASLLQSPRGISGHISTTIPVGAGLSSSAALEIAVALALGSELSAKELAQLTQRAEHMATGVPTGIMDQLCIASAQHGHGTLIDCATLEVTHIPIPTDIKIVVRFIAHRTLVGSAYADRVTECAKAESLIGPLRDASLADLAAITDATIAARAQHVISENLRVRAFADALTSGDYSTAGTVMTESHRSLATDFAVSNDLMDAAVREMNDTAGVFGARMTGGGFGGCIVALCDPDAVVEGWHVQPVAAAHRLT</sequence>
<accession>A0A6J6AG67</accession>
<dbReference type="Gene3D" id="3.30.230.10">
    <property type="match status" value="1"/>
</dbReference>
<feature type="domain" description="GHMP kinase C-terminal" evidence="7">
    <location>
        <begin position="243"/>
        <end position="312"/>
    </location>
</feature>
<evidence type="ECO:0000259" key="8">
    <source>
        <dbReference type="Pfam" id="PF10509"/>
    </source>
</evidence>
<dbReference type="SUPFAM" id="SSF54211">
    <property type="entry name" value="Ribosomal protein S5 domain 2-like"/>
    <property type="match status" value="1"/>
</dbReference>
<dbReference type="EMBL" id="CAETWZ010000046">
    <property type="protein sequence ID" value="CAB4367837.1"/>
    <property type="molecule type" value="Genomic_DNA"/>
</dbReference>
<dbReference type="Pfam" id="PF00288">
    <property type="entry name" value="GHMP_kinases_N"/>
    <property type="match status" value="1"/>
</dbReference>
<feature type="domain" description="GHMP kinase N-terminal" evidence="6">
    <location>
        <begin position="73"/>
        <end position="149"/>
    </location>
</feature>
<dbReference type="PROSITE" id="PS00627">
    <property type="entry name" value="GHMP_KINASES_ATP"/>
    <property type="match status" value="1"/>
</dbReference>
<dbReference type="Pfam" id="PF08544">
    <property type="entry name" value="GHMP_kinases_C"/>
    <property type="match status" value="1"/>
</dbReference>
<comment type="similarity">
    <text evidence="1">Belongs to the GHMP kinase family. GalK subfamily.</text>
</comment>
<dbReference type="PRINTS" id="PR00959">
    <property type="entry name" value="MEVGALKINASE"/>
</dbReference>
<evidence type="ECO:0000256" key="4">
    <source>
        <dbReference type="ARBA" id="ARBA00022777"/>
    </source>
</evidence>
<dbReference type="InterPro" id="IPR013750">
    <property type="entry name" value="GHMP_kinase_C_dom"/>
</dbReference>
<keyword evidence="5" id="KW-0067">ATP-binding</keyword>
<dbReference type="InterPro" id="IPR019539">
    <property type="entry name" value="GalKase_N"/>
</dbReference>
<dbReference type="Pfam" id="PF10509">
    <property type="entry name" value="GalKase_gal_bdg"/>
    <property type="match status" value="1"/>
</dbReference>
<dbReference type="InterPro" id="IPR000705">
    <property type="entry name" value="Galactokinase"/>
</dbReference>
<keyword evidence="4" id="KW-0418">Kinase</keyword>
<evidence type="ECO:0000256" key="3">
    <source>
        <dbReference type="ARBA" id="ARBA00022741"/>
    </source>
</evidence>
<evidence type="ECO:0000256" key="1">
    <source>
        <dbReference type="ARBA" id="ARBA00006566"/>
    </source>
</evidence>
<dbReference type="InterPro" id="IPR020568">
    <property type="entry name" value="Ribosomal_Su5_D2-typ_SF"/>
</dbReference>
<dbReference type="SUPFAM" id="SSF55060">
    <property type="entry name" value="GHMP Kinase, C-terminal domain"/>
    <property type="match status" value="1"/>
</dbReference>
<name>A0A6J6AG67_9ZZZZ</name>
<dbReference type="GO" id="GO:0005524">
    <property type="term" value="F:ATP binding"/>
    <property type="evidence" value="ECO:0007669"/>
    <property type="project" value="UniProtKB-KW"/>
</dbReference>
<dbReference type="InterPro" id="IPR014721">
    <property type="entry name" value="Ribsml_uS5_D2-typ_fold_subgr"/>
</dbReference>
<protein>
    <submittedName>
        <fullName evidence="9">Unannotated protein</fullName>
    </submittedName>
</protein>
<dbReference type="InterPro" id="IPR036554">
    <property type="entry name" value="GHMP_kinase_C_sf"/>
</dbReference>
<keyword evidence="3" id="KW-0547">Nucleotide-binding</keyword>
<dbReference type="GO" id="GO:0006012">
    <property type="term" value="P:galactose metabolic process"/>
    <property type="evidence" value="ECO:0007669"/>
    <property type="project" value="InterPro"/>
</dbReference>
<evidence type="ECO:0000259" key="6">
    <source>
        <dbReference type="Pfam" id="PF00288"/>
    </source>
</evidence>
<dbReference type="PANTHER" id="PTHR10457:SF7">
    <property type="entry name" value="GALACTOKINASE-RELATED"/>
    <property type="match status" value="1"/>
</dbReference>
<dbReference type="InterPro" id="IPR006203">
    <property type="entry name" value="GHMP_knse_ATP-bd_CS"/>
</dbReference>
<dbReference type="GO" id="GO:0005829">
    <property type="term" value="C:cytosol"/>
    <property type="evidence" value="ECO:0007669"/>
    <property type="project" value="TreeGrafter"/>
</dbReference>
<dbReference type="PANTHER" id="PTHR10457">
    <property type="entry name" value="MEVALONATE KINASE/GALACTOKINASE"/>
    <property type="match status" value="1"/>
</dbReference>
<evidence type="ECO:0000259" key="7">
    <source>
        <dbReference type="Pfam" id="PF08544"/>
    </source>
</evidence>
<reference evidence="9" key="1">
    <citation type="submission" date="2020-05" db="EMBL/GenBank/DDBJ databases">
        <authorList>
            <person name="Chiriac C."/>
            <person name="Salcher M."/>
            <person name="Ghai R."/>
            <person name="Kavagutti S V."/>
        </authorList>
    </citation>
    <scope>NUCLEOTIDE SEQUENCE</scope>
</reference>